<dbReference type="GO" id="GO:0005783">
    <property type="term" value="C:endoplasmic reticulum"/>
    <property type="evidence" value="ECO:0007669"/>
    <property type="project" value="TreeGrafter"/>
</dbReference>
<gene>
    <name evidence="8" type="ORF">STCU_01664</name>
</gene>
<dbReference type="PIRSF" id="PIRSF015840">
    <property type="entry name" value="DUF284_TM_euk"/>
    <property type="match status" value="1"/>
</dbReference>
<accession>S9W4N7</accession>
<evidence type="ECO:0000256" key="6">
    <source>
        <dbReference type="PIRNR" id="PIRNR015840"/>
    </source>
</evidence>
<evidence type="ECO:0000256" key="2">
    <source>
        <dbReference type="ARBA" id="ARBA00009457"/>
    </source>
</evidence>
<evidence type="ECO:0000256" key="7">
    <source>
        <dbReference type="SAM" id="Phobius"/>
    </source>
</evidence>
<evidence type="ECO:0000313" key="9">
    <source>
        <dbReference type="Proteomes" id="UP000015354"/>
    </source>
</evidence>
<feature type="transmembrane region" description="Helical" evidence="7">
    <location>
        <begin position="368"/>
        <end position="386"/>
    </location>
</feature>
<comment type="similarity">
    <text evidence="2 6">Belongs to the CDC50/LEM3 family.</text>
</comment>
<evidence type="ECO:0000256" key="5">
    <source>
        <dbReference type="ARBA" id="ARBA00023136"/>
    </source>
</evidence>
<keyword evidence="9" id="KW-1185">Reference proteome</keyword>
<evidence type="ECO:0008006" key="10">
    <source>
        <dbReference type="Google" id="ProtNLM"/>
    </source>
</evidence>
<dbReference type="InterPro" id="IPR005045">
    <property type="entry name" value="CDC50/LEM3_fam"/>
</dbReference>
<evidence type="ECO:0000256" key="3">
    <source>
        <dbReference type="ARBA" id="ARBA00022692"/>
    </source>
</evidence>
<sequence length="408" mass="46315">MAPLTLFKQQRLPAWQPLFSLNYIVVSFVLLGAVFGLIGIVLSSANVNAKEIVVRYDQINRCTLSSHSGAFAYRVSDEHMYRTGCLTEVPFEVTSYMKAPVYLYYGLSNFYQNHRRFVNSKSDKQLAGHEVSKRSLEVGSPLAYPWEERSTVEEFRVGSYNYSLFDFVYSPAGLIPWSMFNDTFLLYRVASDTERQLLCNSSAFSRLTNKPLEAVAAFGKGCIKKGIAWSSDVKEKYKPIYFPPYQTHHGPPLRDRAPYFVWSASPSAYGQNASATSDNVYFENGWYNEEPGHAIPVSTDEDLMVWARAASMPKFRKLHRILNQDLSPGKYIMVVGEHYDVSSFNGEKFFVLSTLSWIGGSSLCLQKMYLYIAAASLISAVVFFFLSKQYKSRAVQAVEASFKQLKYF</sequence>
<dbReference type="AlphaFoldDB" id="S9W4N7"/>
<comment type="caution">
    <text evidence="8">The sequence shown here is derived from an EMBL/GenBank/DDBJ whole genome shotgun (WGS) entry which is preliminary data.</text>
</comment>
<reference evidence="8 9" key="1">
    <citation type="journal article" date="2013" name="PLoS ONE">
        <title>Predicting the Proteins of Angomonas deanei, Strigomonas culicis and Their Respective Endosymbionts Reveals New Aspects of the Trypanosomatidae Family.</title>
        <authorList>
            <person name="Motta M.C."/>
            <person name="Martins A.C."/>
            <person name="de Souza S.S."/>
            <person name="Catta-Preta C.M."/>
            <person name="Silva R."/>
            <person name="Klein C.C."/>
            <person name="de Almeida L.G."/>
            <person name="de Lima Cunha O."/>
            <person name="Ciapina L.P."/>
            <person name="Brocchi M."/>
            <person name="Colabardini A.C."/>
            <person name="de Araujo Lima B."/>
            <person name="Machado C.R."/>
            <person name="de Almeida Soares C.M."/>
            <person name="Probst C.M."/>
            <person name="de Menezes C.B."/>
            <person name="Thompson C.E."/>
            <person name="Bartholomeu D.C."/>
            <person name="Gradia D.F."/>
            <person name="Pavoni D.P."/>
            <person name="Grisard E.C."/>
            <person name="Fantinatti-Garboggini F."/>
            <person name="Marchini F.K."/>
            <person name="Rodrigues-Luiz G.F."/>
            <person name="Wagner G."/>
            <person name="Goldman G.H."/>
            <person name="Fietto J.L."/>
            <person name="Elias M.C."/>
            <person name="Goldman M.H."/>
            <person name="Sagot M.F."/>
            <person name="Pereira M."/>
            <person name="Stoco P.H."/>
            <person name="de Mendonca-Neto R.P."/>
            <person name="Teixeira S.M."/>
            <person name="Maciel T.E."/>
            <person name="de Oliveira Mendes T.A."/>
            <person name="Urmenyi T.P."/>
            <person name="de Souza W."/>
            <person name="Schenkman S."/>
            <person name="de Vasconcelos A.T."/>
        </authorList>
    </citation>
    <scope>NUCLEOTIDE SEQUENCE [LARGE SCALE GENOMIC DNA]</scope>
</reference>
<dbReference type="PANTHER" id="PTHR10926:SF0">
    <property type="entry name" value="CDC50, ISOFORM A"/>
    <property type="match status" value="1"/>
</dbReference>
<keyword evidence="3 7" id="KW-0812">Transmembrane</keyword>
<name>S9W4N7_9TRYP</name>
<dbReference type="Pfam" id="PF03381">
    <property type="entry name" value="CDC50"/>
    <property type="match status" value="1"/>
</dbReference>
<dbReference type="OrthoDB" id="340608at2759"/>
<dbReference type="Proteomes" id="UP000015354">
    <property type="component" value="Unassembled WGS sequence"/>
</dbReference>
<proteinExistence type="inferred from homology"/>
<evidence type="ECO:0000256" key="4">
    <source>
        <dbReference type="ARBA" id="ARBA00022989"/>
    </source>
</evidence>
<dbReference type="GO" id="GO:0005794">
    <property type="term" value="C:Golgi apparatus"/>
    <property type="evidence" value="ECO:0007669"/>
    <property type="project" value="TreeGrafter"/>
</dbReference>
<dbReference type="PANTHER" id="PTHR10926">
    <property type="entry name" value="CELL CYCLE CONTROL PROTEIN 50"/>
    <property type="match status" value="1"/>
</dbReference>
<dbReference type="EMBL" id="ATMH01001664">
    <property type="protein sequence ID" value="EPY34306.1"/>
    <property type="molecule type" value="Genomic_DNA"/>
</dbReference>
<keyword evidence="4 7" id="KW-1133">Transmembrane helix</keyword>
<feature type="transmembrane region" description="Helical" evidence="7">
    <location>
        <begin position="21"/>
        <end position="42"/>
    </location>
</feature>
<dbReference type="GO" id="GO:0005886">
    <property type="term" value="C:plasma membrane"/>
    <property type="evidence" value="ECO:0007669"/>
    <property type="project" value="TreeGrafter"/>
</dbReference>
<evidence type="ECO:0000313" key="8">
    <source>
        <dbReference type="EMBL" id="EPY34306.1"/>
    </source>
</evidence>
<protein>
    <recommendedName>
        <fullName evidence="10">LEM3 (Ligand-effect modulator 3) family / CDC50 family</fullName>
    </recommendedName>
</protein>
<organism evidence="8 9">
    <name type="scientific">Strigomonas culicis</name>
    <dbReference type="NCBI Taxonomy" id="28005"/>
    <lineage>
        <taxon>Eukaryota</taxon>
        <taxon>Discoba</taxon>
        <taxon>Euglenozoa</taxon>
        <taxon>Kinetoplastea</taxon>
        <taxon>Metakinetoplastina</taxon>
        <taxon>Trypanosomatida</taxon>
        <taxon>Trypanosomatidae</taxon>
        <taxon>Strigomonadinae</taxon>
        <taxon>Strigomonas</taxon>
    </lineage>
</organism>
<comment type="subcellular location">
    <subcellularLocation>
        <location evidence="1">Membrane</location>
        <topology evidence="1">Multi-pass membrane protein</topology>
    </subcellularLocation>
</comment>
<evidence type="ECO:0000256" key="1">
    <source>
        <dbReference type="ARBA" id="ARBA00004141"/>
    </source>
</evidence>
<keyword evidence="5 6" id="KW-0472">Membrane</keyword>